<name>Q9JH73_SIV</name>
<comment type="subunit">
    <text evidence="8">Homomultimer; when bound to the RRE. Multimeric assembly is essential for activity.</text>
</comment>
<evidence type="ECO:0000256" key="9">
    <source>
        <dbReference type="SAM" id="MobiDB-lite"/>
    </source>
</evidence>
<evidence type="ECO:0000313" key="10">
    <source>
        <dbReference type="EMBL" id="AAA74711.2"/>
    </source>
</evidence>
<evidence type="ECO:0000256" key="7">
    <source>
        <dbReference type="ARBA" id="ARBA00031496"/>
    </source>
</evidence>
<keyword evidence="5 8" id="KW-0694">RNA-binding</keyword>
<reference evidence="10" key="1">
    <citation type="journal article" date="1993" name="J. Virol.">
        <title>A distinct African lentivirus from Sykes' monkeys.</title>
        <authorList>
            <person name="Hirsch V.M."/>
            <person name="Dapolito G.A."/>
            <person name="Goldstein S."/>
            <person name="McClure H."/>
            <person name="Emau P."/>
            <person name="Fultz P.N."/>
            <person name="Isahakia M."/>
            <person name="Lenroot R."/>
            <person name="Myers G."/>
            <person name="Johnson P.R."/>
        </authorList>
    </citation>
    <scope>NUCLEOTIDE SEQUENCE [LARGE SCALE GENOMIC DNA]</scope>
    <source>
        <strain evidence="10">Syk173/1.2</strain>
    </source>
</reference>
<dbReference type="GO" id="GO:0044196">
    <property type="term" value="C:host cell nucleolus"/>
    <property type="evidence" value="ECO:0007669"/>
    <property type="project" value="UniProtKB-SubCell"/>
</dbReference>
<dbReference type="Gene3D" id="6.10.140.630">
    <property type="match status" value="1"/>
</dbReference>
<dbReference type="GO" id="GO:0003723">
    <property type="term" value="F:RNA binding"/>
    <property type="evidence" value="ECO:0007669"/>
    <property type="project" value="UniProtKB-KW"/>
</dbReference>
<sequence>MPDQGSEQLAVFLRMIAHLQEPYPGPEGPRQTRRRRRRQWRQRRTQRLYLQQRIFEAIFGSRTAALEDSLQQLQISD</sequence>
<proteinExistence type="predicted"/>
<evidence type="ECO:0000256" key="8">
    <source>
        <dbReference type="RuleBase" id="RU364044"/>
    </source>
</evidence>
<accession>Q9JH73</accession>
<evidence type="ECO:0000256" key="6">
    <source>
        <dbReference type="ARBA" id="ARBA00023200"/>
    </source>
</evidence>
<keyword evidence="6 8" id="KW-1035">Host cytoplasm</keyword>
<protein>
    <recommendedName>
        <fullName evidence="1 8">Protein Rev</fullName>
    </recommendedName>
    <alternativeName>
        <fullName evidence="7 8">Regulator of expression of viral proteins</fullName>
    </alternativeName>
</protein>
<organismHost>
    <name type="scientific">Pan troglodytes</name>
    <name type="common">Chimpanzee</name>
    <dbReference type="NCBI Taxonomy" id="9598"/>
</organismHost>
<dbReference type="GO" id="GO:0003700">
    <property type="term" value="F:DNA-binding transcription factor activity"/>
    <property type="evidence" value="ECO:0007669"/>
    <property type="project" value="InterPro"/>
</dbReference>
<dbReference type="GO" id="GO:0051028">
    <property type="term" value="P:mRNA transport"/>
    <property type="evidence" value="ECO:0007669"/>
    <property type="project" value="UniProtKB-KW"/>
</dbReference>
<evidence type="ECO:0000256" key="3">
    <source>
        <dbReference type="ARBA" id="ARBA00022562"/>
    </source>
</evidence>
<comment type="function">
    <text evidence="8">Escorts unspliced or incompletely spliced viral pre-mRNAs (late transcripts) out of the nucleus of infected cells. These pre-mRNAs carry a recognition sequence called Rev responsive element (RRE) located in the env gene, that is not present in fully spliced viral mRNAs (early transcripts). This function is essential since most viral proteins are translated from unspliced or partially spliced pre-mRNAs which cannot exit the nucleus by the pathway used by fully processed cellular mRNAs.</text>
</comment>
<feature type="region of interest" description="Disordered" evidence="9">
    <location>
        <begin position="20"/>
        <end position="39"/>
    </location>
</feature>
<keyword evidence="2 8" id="KW-0813">Transport</keyword>
<dbReference type="Proteomes" id="UP000260290">
    <property type="component" value="Segment"/>
</dbReference>
<dbReference type="EMBL" id="L06042">
    <property type="protein sequence ID" value="AAA74711.2"/>
    <property type="molecule type" value="Genomic_RNA"/>
</dbReference>
<dbReference type="GO" id="GO:0030430">
    <property type="term" value="C:host cell cytoplasm"/>
    <property type="evidence" value="ECO:0007669"/>
    <property type="project" value="UniProtKB-SubCell"/>
</dbReference>
<dbReference type="InterPro" id="IPR000625">
    <property type="entry name" value="REV_protein"/>
</dbReference>
<dbReference type="Pfam" id="PF00424">
    <property type="entry name" value="REV"/>
    <property type="match status" value="1"/>
</dbReference>
<gene>
    <name evidence="8 10" type="primary">rev</name>
</gene>
<comment type="subcellular location">
    <subcellularLocation>
        <location evidence="8">Host cytoplasm</location>
    </subcellularLocation>
    <subcellularLocation>
        <location evidence="8">Host nucleus</location>
        <location evidence="8">Host nucleolus</location>
    </subcellularLocation>
</comment>
<evidence type="ECO:0000256" key="4">
    <source>
        <dbReference type="ARBA" id="ARBA00022816"/>
    </source>
</evidence>
<organismHost>
    <name type="scientific">Cercopithecidae</name>
    <name type="common">Old World monkeys</name>
    <dbReference type="NCBI Taxonomy" id="9527"/>
</organismHost>
<keyword evidence="4 8" id="KW-0509">mRNA transport</keyword>
<evidence type="ECO:0000256" key="2">
    <source>
        <dbReference type="ARBA" id="ARBA00022448"/>
    </source>
</evidence>
<evidence type="ECO:0000256" key="5">
    <source>
        <dbReference type="ARBA" id="ARBA00022884"/>
    </source>
</evidence>
<evidence type="ECO:0000256" key="1">
    <source>
        <dbReference type="ARBA" id="ARBA00020269"/>
    </source>
</evidence>
<keyword evidence="3 8" id="KW-1048">Host nucleus</keyword>
<organism evidence="10">
    <name type="scientific">Simian immunodeficiency virus</name>
    <name type="common">SIV</name>
    <dbReference type="NCBI Taxonomy" id="11723"/>
    <lineage>
        <taxon>Viruses</taxon>
        <taxon>Riboviria</taxon>
        <taxon>Pararnavirae</taxon>
        <taxon>Artverviricota</taxon>
        <taxon>Revtraviricetes</taxon>
        <taxon>Ortervirales</taxon>
        <taxon>Retroviridae</taxon>
        <taxon>Orthoretrovirinae</taxon>
        <taxon>Lentivirus</taxon>
        <taxon>Lentivirus simimdef</taxon>
    </lineage>
</organism>